<reference evidence="9 10" key="1">
    <citation type="journal article" date="2018" name="PLoS Genet.">
        <title>Repeat elements organise 3D genome structure and mediate transcription in the filamentous fungus Epichloe festucae.</title>
        <authorList>
            <person name="Winter D.J."/>
            <person name="Ganley A.R.D."/>
            <person name="Young C.A."/>
            <person name="Liachko I."/>
            <person name="Schardl C.L."/>
            <person name="Dupont P.Y."/>
            <person name="Berry D."/>
            <person name="Ram A."/>
            <person name="Scott B."/>
            <person name="Cox M.P."/>
        </authorList>
    </citation>
    <scope>NUCLEOTIDE SEQUENCE [LARGE SCALE GENOMIC DNA]</scope>
    <source>
        <strain evidence="9 10">Fl1</strain>
    </source>
</reference>
<dbReference type="AlphaFoldDB" id="A0A7S9KMR9"/>
<evidence type="ECO:0008006" key="11">
    <source>
        <dbReference type="Google" id="ProtNLM"/>
    </source>
</evidence>
<evidence type="ECO:0000256" key="7">
    <source>
        <dbReference type="ARBA" id="ARBA00023136"/>
    </source>
</evidence>
<keyword evidence="4" id="KW-0997">Cell inner membrane</keyword>
<sequence>MAAKAISGAAFGAAMAAAGFHDPSVVISQLKFENWHMFQAFLAATATSAAIYTVAERLGYVKISPRTSSPLGFFSKYDGNIVGGGLLGAGMALAGSCPGTLYAQLAAGVRTGFYALDGAIIGGILWSGIVNRVVKRLREDNAVKPEPGAVNEQLGLSKTATLLLLETACIGVVAATALYTPANPTAKISGALGGLLIGGAQLVSILSCRSMVGVSGSYEEVGNFFWWLAKGADPNAKPASRSNILFASGVAAGAWSLLKLVPELAFAPVHEVSPWLATAGGVLMAIGSRLAGGCTSGHGISGISLLSTSSVVSIASAFVVGGLVAPLAH</sequence>
<dbReference type="EMBL" id="CP031385">
    <property type="protein sequence ID" value="QPG95001.1"/>
    <property type="molecule type" value="Genomic_DNA"/>
</dbReference>
<evidence type="ECO:0000256" key="6">
    <source>
        <dbReference type="ARBA" id="ARBA00022989"/>
    </source>
</evidence>
<dbReference type="PANTHER" id="PTHR30574:SF1">
    <property type="entry name" value="SULPHUR TRANSPORT DOMAIN-CONTAINING PROTEIN"/>
    <property type="match status" value="1"/>
</dbReference>
<dbReference type="GO" id="GO:0005886">
    <property type="term" value="C:plasma membrane"/>
    <property type="evidence" value="ECO:0007669"/>
    <property type="project" value="UniProtKB-SubCell"/>
</dbReference>
<dbReference type="Proteomes" id="UP000594364">
    <property type="component" value="Chromosome 1"/>
</dbReference>
<keyword evidence="2" id="KW-0813">Transport</keyword>
<evidence type="ECO:0000256" key="2">
    <source>
        <dbReference type="ARBA" id="ARBA00022448"/>
    </source>
</evidence>
<evidence type="ECO:0000256" key="3">
    <source>
        <dbReference type="ARBA" id="ARBA00022475"/>
    </source>
</evidence>
<evidence type="ECO:0000256" key="8">
    <source>
        <dbReference type="SAM" id="Phobius"/>
    </source>
</evidence>
<evidence type="ECO:0000256" key="5">
    <source>
        <dbReference type="ARBA" id="ARBA00022692"/>
    </source>
</evidence>
<dbReference type="InterPro" id="IPR007272">
    <property type="entry name" value="Sulf_transp_TsuA/YedE"/>
</dbReference>
<evidence type="ECO:0000256" key="1">
    <source>
        <dbReference type="ARBA" id="ARBA00004429"/>
    </source>
</evidence>
<dbReference type="OrthoDB" id="10254418at2759"/>
<keyword evidence="3" id="KW-1003">Cell membrane</keyword>
<feature type="transmembrane region" description="Helical" evidence="8">
    <location>
        <begin position="38"/>
        <end position="60"/>
    </location>
</feature>
<evidence type="ECO:0000313" key="10">
    <source>
        <dbReference type="Proteomes" id="UP000594364"/>
    </source>
</evidence>
<gene>
    <name evidence="9" type="ORF">C2857_007491</name>
</gene>
<comment type="subcellular location">
    <subcellularLocation>
        <location evidence="1">Cell inner membrane</location>
        <topology evidence="1">Multi-pass membrane protein</topology>
    </subcellularLocation>
</comment>
<organism evidence="9 10">
    <name type="scientific">Epichloe festucae (strain Fl1)</name>
    <dbReference type="NCBI Taxonomy" id="877507"/>
    <lineage>
        <taxon>Eukaryota</taxon>
        <taxon>Fungi</taxon>
        <taxon>Dikarya</taxon>
        <taxon>Ascomycota</taxon>
        <taxon>Pezizomycotina</taxon>
        <taxon>Sordariomycetes</taxon>
        <taxon>Hypocreomycetidae</taxon>
        <taxon>Hypocreales</taxon>
        <taxon>Clavicipitaceae</taxon>
        <taxon>Epichloe</taxon>
    </lineage>
</organism>
<evidence type="ECO:0000256" key="4">
    <source>
        <dbReference type="ARBA" id="ARBA00022519"/>
    </source>
</evidence>
<keyword evidence="6 8" id="KW-1133">Transmembrane helix</keyword>
<keyword evidence="7 8" id="KW-0472">Membrane</keyword>
<protein>
    <recommendedName>
        <fullName evidence="11">YeeE/YedE family protein</fullName>
    </recommendedName>
</protein>
<evidence type="ECO:0000313" key="9">
    <source>
        <dbReference type="EMBL" id="QPG95001.1"/>
    </source>
</evidence>
<keyword evidence="5 8" id="KW-0812">Transmembrane</keyword>
<proteinExistence type="predicted"/>
<keyword evidence="10" id="KW-1185">Reference proteome</keyword>
<feature type="transmembrane region" description="Helical" evidence="8">
    <location>
        <begin position="303"/>
        <end position="328"/>
    </location>
</feature>
<name>A0A7S9KMR9_EPIFF</name>
<dbReference type="Pfam" id="PF04143">
    <property type="entry name" value="Sulf_transp"/>
    <property type="match status" value="1"/>
</dbReference>
<feature type="transmembrane region" description="Helical" evidence="8">
    <location>
        <begin position="81"/>
        <end position="101"/>
    </location>
</feature>
<dbReference type="PANTHER" id="PTHR30574">
    <property type="entry name" value="INNER MEMBRANE PROTEIN YEDE"/>
    <property type="match status" value="1"/>
</dbReference>
<feature type="transmembrane region" description="Helical" evidence="8">
    <location>
        <begin position="113"/>
        <end position="134"/>
    </location>
</feature>
<accession>A0A7S9KMR9</accession>